<dbReference type="Gramene" id="OMERI06G07760.1">
    <property type="protein sequence ID" value="OMERI06G07760.1"/>
    <property type="gene ID" value="OMERI06G07760"/>
</dbReference>
<accession>A0A0E0DYJ8</accession>
<proteinExistence type="predicted"/>
<feature type="compositionally biased region" description="Polar residues" evidence="1">
    <location>
        <begin position="300"/>
        <end position="335"/>
    </location>
</feature>
<sequence>MKYIKSLYAYNLNIFWRKKPADDDDHVQMQQQNKVDAAAGDGGRGGGNDCNELILQGLRILQGLARDAHNCVEICSDVGLVAKITAPLYSTTLVGDIGSSEPWADIANASLKVVHQLLVHAAAPGSTISLRHGISSNRQAMSNLENILHPTSTSEATEAICLELQMRAMEILTHLVLHSSPVNVINEETRVISLVNKQLEIFLPHGGEVTADNKRTLKATAGETLVSILSNCDEAISMFIIKEHNDVIDRLTAMLDAKCNIRYRILSANILENLCTHCNEHVNETLLQKVLNDILKPPTTEASQSTTSAPGGNVESQKNNSQGNDVENQMQSSKENAQETHAKASQGKKEDQKANASSKKQDQQTNDSSKEEDQQANEDEADMKELLEAQLSLTLVLREQLFRAESSTPLIQENDPDDAGFVKKLRTIVDDNCQATPVSLRIIKLCSQIVASIMRRSGCASDERKGFVESVSKASKAMANLESCMLFAGADSDLKKTARPLLSVLETELKRLAA</sequence>
<feature type="compositionally biased region" description="Polar residues" evidence="1">
    <location>
        <begin position="354"/>
        <end position="367"/>
    </location>
</feature>
<evidence type="ECO:0000256" key="1">
    <source>
        <dbReference type="SAM" id="MobiDB-lite"/>
    </source>
</evidence>
<feature type="region of interest" description="Disordered" evidence="1">
    <location>
        <begin position="298"/>
        <end position="380"/>
    </location>
</feature>
<feature type="compositionally biased region" description="Basic and acidic residues" evidence="1">
    <location>
        <begin position="336"/>
        <end position="353"/>
    </location>
</feature>
<dbReference type="PANTHER" id="PTHR33115">
    <property type="entry name" value="ARM REPEAT SUPERFAMILY PROTEIN"/>
    <property type="match status" value="1"/>
</dbReference>
<dbReference type="InterPro" id="IPR016024">
    <property type="entry name" value="ARM-type_fold"/>
</dbReference>
<evidence type="ECO:0000313" key="3">
    <source>
        <dbReference type="Proteomes" id="UP000008021"/>
    </source>
</evidence>
<dbReference type="SUPFAM" id="SSF48371">
    <property type="entry name" value="ARM repeat"/>
    <property type="match status" value="1"/>
</dbReference>
<keyword evidence="3" id="KW-1185">Reference proteome</keyword>
<dbReference type="AlphaFoldDB" id="A0A0E0DYJ8"/>
<dbReference type="EnsemblPlants" id="OMERI06G07760.1">
    <property type="protein sequence ID" value="OMERI06G07760.1"/>
    <property type="gene ID" value="OMERI06G07760"/>
</dbReference>
<reference evidence="2" key="2">
    <citation type="submission" date="2018-05" db="EMBL/GenBank/DDBJ databases">
        <title>OmerRS3 (Oryza meridionalis Reference Sequence Version 3).</title>
        <authorList>
            <person name="Zhang J."/>
            <person name="Kudrna D."/>
            <person name="Lee S."/>
            <person name="Talag J."/>
            <person name="Welchert J."/>
            <person name="Wing R.A."/>
        </authorList>
    </citation>
    <scope>NUCLEOTIDE SEQUENCE [LARGE SCALE GENOMIC DNA]</scope>
    <source>
        <strain evidence="2">cv. OR44</strain>
    </source>
</reference>
<organism evidence="2">
    <name type="scientific">Oryza meridionalis</name>
    <dbReference type="NCBI Taxonomy" id="40149"/>
    <lineage>
        <taxon>Eukaryota</taxon>
        <taxon>Viridiplantae</taxon>
        <taxon>Streptophyta</taxon>
        <taxon>Embryophyta</taxon>
        <taxon>Tracheophyta</taxon>
        <taxon>Spermatophyta</taxon>
        <taxon>Magnoliopsida</taxon>
        <taxon>Liliopsida</taxon>
        <taxon>Poales</taxon>
        <taxon>Poaceae</taxon>
        <taxon>BOP clade</taxon>
        <taxon>Oryzoideae</taxon>
        <taxon>Oryzeae</taxon>
        <taxon>Oryzinae</taxon>
        <taxon>Oryza</taxon>
    </lineage>
</organism>
<name>A0A0E0DYJ8_9ORYZ</name>
<dbReference type="STRING" id="40149.A0A0E0DYJ8"/>
<dbReference type="HOGENOM" id="CLU_009953_2_1_1"/>
<evidence type="ECO:0000313" key="2">
    <source>
        <dbReference type="EnsemblPlants" id="OMERI06G07760.1"/>
    </source>
</evidence>
<dbReference type="PANTHER" id="PTHR33115:SF25">
    <property type="entry name" value="CONDENSIN COMPLEX SUBUNIT 1 C-TERMINAL DOMAIN-CONTAINING PROTEIN"/>
    <property type="match status" value="1"/>
</dbReference>
<protein>
    <submittedName>
        <fullName evidence="2">Uncharacterized protein</fullName>
    </submittedName>
</protein>
<dbReference type="Proteomes" id="UP000008021">
    <property type="component" value="Chromosome 6"/>
</dbReference>
<reference evidence="2" key="1">
    <citation type="submission" date="2015-04" db="UniProtKB">
        <authorList>
            <consortium name="EnsemblPlants"/>
        </authorList>
    </citation>
    <scope>IDENTIFICATION</scope>
</reference>
<dbReference type="eggNOG" id="ENOG502QRQI">
    <property type="taxonomic scope" value="Eukaryota"/>
</dbReference>